<name>A0A1J4K2Z9_9EUKA</name>
<proteinExistence type="predicted"/>
<dbReference type="InterPro" id="IPR016024">
    <property type="entry name" value="ARM-type_fold"/>
</dbReference>
<sequence length="498" mass="58642">MFYKSLTFKIPDSKMELLTPGYQDDIYDIMRLNKFSHKEKNIFPENDLYKDFQTTILRIFSEDNKEQFLEELRDKIHSAEVDLFPVFSSGHVLNFLIDLINTRNYPYVRLSLDIIIELLFNSSQFASFVTSNCITFKDLLHENLCVQKIFTIFTLTLYDIPDFCEYYHSIKLIELMMIICNDEKKKTDKEIISSISTLLSVMIKLNRLLSNSYSDESQKYEFFYHLTSISHFLLNKTENIFRKPKNELTNECFRKKKTKKSPKNKNEPNKNLIISYQQTAIEIFDTLSLTHVAPMKDLFDEISCMNIYNLISKGDLLYETSHMIFTLLHHNTESAIEFITNNDILVPLSRQFIYGKNEFQLTLLPLFIDMLYLSDELGEMINYDILGIFDANLHNYTAVQKEKVYRLFCVLAKRFPDRVINIDNLSTYLEDCFDFADIASNDFIVLMLDAFLSIMRNHILLTDIFDQTELVERLEGYVLNSHDEKIIELSQTILVELH</sequence>
<dbReference type="GeneID" id="94839581"/>
<evidence type="ECO:0000313" key="1">
    <source>
        <dbReference type="EMBL" id="OHT05817.1"/>
    </source>
</evidence>
<keyword evidence="2" id="KW-1185">Reference proteome</keyword>
<organism evidence="1 2">
    <name type="scientific">Tritrichomonas foetus</name>
    <dbReference type="NCBI Taxonomy" id="1144522"/>
    <lineage>
        <taxon>Eukaryota</taxon>
        <taxon>Metamonada</taxon>
        <taxon>Parabasalia</taxon>
        <taxon>Tritrichomonadida</taxon>
        <taxon>Tritrichomonadidae</taxon>
        <taxon>Tritrichomonas</taxon>
    </lineage>
</organism>
<comment type="caution">
    <text evidence="1">The sequence shown here is derived from an EMBL/GenBank/DDBJ whole genome shotgun (WGS) entry which is preliminary data.</text>
</comment>
<evidence type="ECO:0000313" key="2">
    <source>
        <dbReference type="Proteomes" id="UP000179807"/>
    </source>
</evidence>
<accession>A0A1J4K2Z9</accession>
<dbReference type="RefSeq" id="XP_068358953.1">
    <property type="nucleotide sequence ID" value="XM_068504877.1"/>
</dbReference>
<reference evidence="1" key="1">
    <citation type="submission" date="2016-10" db="EMBL/GenBank/DDBJ databases">
        <authorList>
            <person name="Benchimol M."/>
            <person name="Almeida L.G."/>
            <person name="Vasconcelos A.T."/>
            <person name="Perreira-Neves A."/>
            <person name="Rosa I.A."/>
            <person name="Tasca T."/>
            <person name="Bogo M.R."/>
            <person name="de Souza W."/>
        </authorList>
    </citation>
    <scope>NUCLEOTIDE SEQUENCE [LARGE SCALE GENOMIC DNA]</scope>
    <source>
        <strain evidence="1">K</strain>
    </source>
</reference>
<dbReference type="VEuPathDB" id="TrichDB:TRFO_26319"/>
<dbReference type="EMBL" id="MLAK01000745">
    <property type="protein sequence ID" value="OHT05817.1"/>
    <property type="molecule type" value="Genomic_DNA"/>
</dbReference>
<dbReference type="Proteomes" id="UP000179807">
    <property type="component" value="Unassembled WGS sequence"/>
</dbReference>
<protein>
    <submittedName>
        <fullName evidence="1">Uncharacterized protein</fullName>
    </submittedName>
</protein>
<dbReference type="AlphaFoldDB" id="A0A1J4K2Z9"/>
<dbReference type="SUPFAM" id="SSF48371">
    <property type="entry name" value="ARM repeat"/>
    <property type="match status" value="1"/>
</dbReference>
<gene>
    <name evidence="1" type="ORF">TRFO_26319</name>
</gene>